<proteinExistence type="predicted"/>
<evidence type="ECO:0000313" key="4">
    <source>
        <dbReference type="Proteomes" id="UP001596549"/>
    </source>
</evidence>
<feature type="transmembrane region" description="Helical" evidence="1">
    <location>
        <begin position="329"/>
        <end position="347"/>
    </location>
</feature>
<evidence type="ECO:0000256" key="1">
    <source>
        <dbReference type="SAM" id="Phobius"/>
    </source>
</evidence>
<feature type="transmembrane region" description="Helical" evidence="1">
    <location>
        <begin position="288"/>
        <end position="308"/>
    </location>
</feature>
<keyword evidence="4" id="KW-1185">Reference proteome</keyword>
<reference evidence="4" key="1">
    <citation type="journal article" date="2019" name="Int. J. Syst. Evol. Microbiol.">
        <title>The Global Catalogue of Microorganisms (GCM) 10K type strain sequencing project: providing services to taxonomists for standard genome sequencing and annotation.</title>
        <authorList>
            <consortium name="The Broad Institute Genomics Platform"/>
            <consortium name="The Broad Institute Genome Sequencing Center for Infectious Disease"/>
            <person name="Wu L."/>
            <person name="Ma J."/>
        </authorList>
    </citation>
    <scope>NUCLEOTIDE SEQUENCE [LARGE SCALE GENOMIC DNA]</scope>
    <source>
        <strain evidence="4">NBRC 106396</strain>
    </source>
</reference>
<gene>
    <name evidence="3" type="primary">ylbJ</name>
    <name evidence="3" type="ORF">ACFQPF_10210</name>
</gene>
<feature type="transmembrane region" description="Helical" evidence="1">
    <location>
        <begin position="83"/>
        <end position="101"/>
    </location>
</feature>
<dbReference type="Pfam" id="PF07670">
    <property type="entry name" value="Gate"/>
    <property type="match status" value="1"/>
</dbReference>
<sequence length="406" mass="44203">MRGSVIKTLGLGIGGSVLAASVMIYPKTAFQASLNGLNLWWDVVFPSLLPFFIMSELLIGFGVVHFIGVLFEPLMRPLFKVPGAGGFVWAMGLSSGFPAGAKLTARLWQQQQLTTTEAERLVSFTNCSNPLFIFGAIAVGFFQNPAVGIVLAVCHYGGNILVGFSMRFYKGTEKASSETKQGRKSGLFTAFQKMHESRLNDGRPIGKLLGDAVQSSVQTLLMIGGFLILFSVLSSILERLHVTRGISYALDQMLNLLSIPNEISFPLMTGIFEITLGSKLSSMADVSLLVQCTAVSFILAFSGLSVQAQVASILSETDIRFKPFLTARFLHAVYASILCVFLFPYLYSPNSSAAKETMGSAGIEGLPLSGLWDSFLAASSYITLFTLLSYIFIMHIRYSDETSRRF</sequence>
<keyword evidence="1" id="KW-1133">Transmembrane helix</keyword>
<dbReference type="InterPro" id="IPR014226">
    <property type="entry name" value="Spore_IM_YlbJ"/>
</dbReference>
<name>A0ABW2NN45_9BACL</name>
<feature type="domain" description="Nucleoside transporter/FeoB GTPase Gate" evidence="2">
    <location>
        <begin position="43"/>
        <end position="141"/>
    </location>
</feature>
<feature type="transmembrane region" description="Helical" evidence="1">
    <location>
        <begin position="375"/>
        <end position="396"/>
    </location>
</feature>
<feature type="transmembrane region" description="Helical" evidence="1">
    <location>
        <begin position="257"/>
        <end position="276"/>
    </location>
</feature>
<organism evidence="3 4">
    <name type="scientific">Fictibacillus iocasae</name>
    <dbReference type="NCBI Taxonomy" id="2715437"/>
    <lineage>
        <taxon>Bacteria</taxon>
        <taxon>Bacillati</taxon>
        <taxon>Bacillota</taxon>
        <taxon>Bacilli</taxon>
        <taxon>Bacillales</taxon>
        <taxon>Fictibacillaceae</taxon>
        <taxon>Fictibacillus</taxon>
    </lineage>
</organism>
<evidence type="ECO:0000259" key="2">
    <source>
        <dbReference type="Pfam" id="PF07670"/>
    </source>
</evidence>
<evidence type="ECO:0000313" key="3">
    <source>
        <dbReference type="EMBL" id="MFC7372055.1"/>
    </source>
</evidence>
<accession>A0ABW2NN45</accession>
<feature type="transmembrane region" description="Helical" evidence="1">
    <location>
        <begin position="149"/>
        <end position="169"/>
    </location>
</feature>
<keyword evidence="1" id="KW-0472">Membrane</keyword>
<feature type="transmembrane region" description="Helical" evidence="1">
    <location>
        <begin position="47"/>
        <end position="71"/>
    </location>
</feature>
<feature type="transmembrane region" description="Helical" evidence="1">
    <location>
        <begin position="121"/>
        <end position="142"/>
    </location>
</feature>
<dbReference type="InterPro" id="IPR011642">
    <property type="entry name" value="Gate_dom"/>
</dbReference>
<comment type="caution">
    <text evidence="3">The sequence shown here is derived from an EMBL/GenBank/DDBJ whole genome shotgun (WGS) entry which is preliminary data.</text>
</comment>
<protein>
    <submittedName>
        <fullName evidence="3">Sporulation integral membrane protein YlbJ</fullName>
    </submittedName>
</protein>
<dbReference type="EMBL" id="JBHTCP010000016">
    <property type="protein sequence ID" value="MFC7372055.1"/>
    <property type="molecule type" value="Genomic_DNA"/>
</dbReference>
<dbReference type="NCBIfam" id="TIGR02871">
    <property type="entry name" value="spore_ylbJ"/>
    <property type="match status" value="1"/>
</dbReference>
<dbReference type="Proteomes" id="UP001596549">
    <property type="component" value="Unassembled WGS sequence"/>
</dbReference>
<dbReference type="RefSeq" id="WP_379749260.1">
    <property type="nucleotide sequence ID" value="NZ_JBHTCP010000016.1"/>
</dbReference>
<keyword evidence="1" id="KW-0812">Transmembrane</keyword>
<feature type="transmembrane region" description="Helical" evidence="1">
    <location>
        <begin position="217"/>
        <end position="237"/>
    </location>
</feature>